<dbReference type="PANTHER" id="PTHR42756">
    <property type="entry name" value="TRANSCRIPTIONAL REGULATOR, MARR"/>
    <property type="match status" value="1"/>
</dbReference>
<evidence type="ECO:0000256" key="2">
    <source>
        <dbReference type="ARBA" id="ARBA00023125"/>
    </source>
</evidence>
<dbReference type="InterPro" id="IPR036388">
    <property type="entry name" value="WH-like_DNA-bd_sf"/>
</dbReference>
<evidence type="ECO:0000313" key="6">
    <source>
        <dbReference type="Proteomes" id="UP001526147"/>
    </source>
</evidence>
<dbReference type="EMBL" id="JAOYEY010000033">
    <property type="protein sequence ID" value="MCV9885711.1"/>
    <property type="molecule type" value="Genomic_DNA"/>
</dbReference>
<reference evidence="5 6" key="1">
    <citation type="submission" date="2022-10" db="EMBL/GenBank/DDBJ databases">
        <title>Draft genome assembly of moderately radiation resistant bacterium Metabacillus halosaccharovorans.</title>
        <authorList>
            <person name="Pal S."/>
            <person name="Gopinathan A."/>
        </authorList>
    </citation>
    <scope>NUCLEOTIDE SEQUENCE [LARGE SCALE GENOMIC DNA]</scope>
    <source>
        <strain evidence="5 6">VITHBRA001</strain>
    </source>
</reference>
<dbReference type="CDD" id="cd00090">
    <property type="entry name" value="HTH_ARSR"/>
    <property type="match status" value="1"/>
</dbReference>
<organism evidence="5 6">
    <name type="scientific">Metabacillus halosaccharovorans</name>
    <dbReference type="NCBI Taxonomy" id="930124"/>
    <lineage>
        <taxon>Bacteria</taxon>
        <taxon>Bacillati</taxon>
        <taxon>Bacillota</taxon>
        <taxon>Bacilli</taxon>
        <taxon>Bacillales</taxon>
        <taxon>Bacillaceae</taxon>
        <taxon>Metabacillus</taxon>
    </lineage>
</organism>
<dbReference type="RefSeq" id="WP_264142545.1">
    <property type="nucleotide sequence ID" value="NZ_JAOYEY010000033.1"/>
</dbReference>
<accession>A0ABT3DGQ8</accession>
<proteinExistence type="predicted"/>
<evidence type="ECO:0000313" key="5">
    <source>
        <dbReference type="EMBL" id="MCV9885711.1"/>
    </source>
</evidence>
<evidence type="ECO:0000259" key="4">
    <source>
        <dbReference type="PROSITE" id="PS50995"/>
    </source>
</evidence>
<dbReference type="InterPro" id="IPR036390">
    <property type="entry name" value="WH_DNA-bd_sf"/>
</dbReference>
<gene>
    <name evidence="5" type="ORF">OIH86_08595</name>
</gene>
<dbReference type="Proteomes" id="UP001526147">
    <property type="component" value="Unassembled WGS sequence"/>
</dbReference>
<dbReference type="InterPro" id="IPR000835">
    <property type="entry name" value="HTH_MarR-typ"/>
</dbReference>
<keyword evidence="6" id="KW-1185">Reference proteome</keyword>
<dbReference type="SUPFAM" id="SSF46785">
    <property type="entry name" value="Winged helix' DNA-binding domain"/>
    <property type="match status" value="1"/>
</dbReference>
<dbReference type="SMART" id="SM00347">
    <property type="entry name" value="HTH_MARR"/>
    <property type="match status" value="1"/>
</dbReference>
<keyword evidence="1" id="KW-0805">Transcription regulation</keyword>
<feature type="domain" description="HTH marR-type" evidence="4">
    <location>
        <begin position="1"/>
        <end position="126"/>
    </location>
</feature>
<keyword evidence="3" id="KW-0804">Transcription</keyword>
<dbReference type="PANTHER" id="PTHR42756:SF1">
    <property type="entry name" value="TRANSCRIPTIONAL REPRESSOR OF EMRAB OPERON"/>
    <property type="match status" value="1"/>
</dbReference>
<protein>
    <submittedName>
        <fullName evidence="5">MarR family transcriptional regulator</fullName>
    </submittedName>
</protein>
<evidence type="ECO:0000256" key="3">
    <source>
        <dbReference type="ARBA" id="ARBA00023163"/>
    </source>
</evidence>
<evidence type="ECO:0000256" key="1">
    <source>
        <dbReference type="ARBA" id="ARBA00023015"/>
    </source>
</evidence>
<keyword evidence="2" id="KW-0238">DNA-binding</keyword>
<dbReference type="Pfam" id="PF01047">
    <property type="entry name" value="MarR"/>
    <property type="match status" value="1"/>
</dbReference>
<dbReference type="PRINTS" id="PR00598">
    <property type="entry name" value="HTHMARR"/>
</dbReference>
<comment type="caution">
    <text evidence="5">The sequence shown here is derived from an EMBL/GenBank/DDBJ whole genome shotgun (WGS) entry which is preliminary data.</text>
</comment>
<dbReference type="Gene3D" id="1.10.10.10">
    <property type="entry name" value="Winged helix-like DNA-binding domain superfamily/Winged helix DNA-binding domain"/>
    <property type="match status" value="1"/>
</dbReference>
<sequence>MLYQKTRHMTKDVNEYLQKHGLYSSQWSILYCLKSNGPMTQSDIWRYLNVEAPTITRTLVKLEESGWVKRTPGSDKRERLVSLTEKALDLLPEVEKDVKNFEQTMVANLKDDEQELLYSLLEKLGKSNES</sequence>
<dbReference type="InterPro" id="IPR011991">
    <property type="entry name" value="ArsR-like_HTH"/>
</dbReference>
<dbReference type="PROSITE" id="PS50995">
    <property type="entry name" value="HTH_MARR_2"/>
    <property type="match status" value="1"/>
</dbReference>
<name>A0ABT3DGQ8_9BACI</name>